<dbReference type="Proteomes" id="UP000245670">
    <property type="component" value="Unassembled WGS sequence"/>
</dbReference>
<comment type="similarity">
    <text evidence="10 11">Belongs to the TonB-dependent receptor family.</text>
</comment>
<dbReference type="GO" id="GO:0009279">
    <property type="term" value="C:cell outer membrane"/>
    <property type="evidence" value="ECO:0007669"/>
    <property type="project" value="UniProtKB-SubCell"/>
</dbReference>
<feature type="domain" description="TonB-dependent receptor plug" evidence="14">
    <location>
        <begin position="116"/>
        <end position="223"/>
    </location>
</feature>
<dbReference type="InterPro" id="IPR000531">
    <property type="entry name" value="Beta-barrel_TonB"/>
</dbReference>
<dbReference type="Gene3D" id="2.40.170.20">
    <property type="entry name" value="TonB-dependent receptor, beta-barrel domain"/>
    <property type="match status" value="1"/>
</dbReference>
<dbReference type="SUPFAM" id="SSF49464">
    <property type="entry name" value="Carboxypeptidase regulatory domain-like"/>
    <property type="match status" value="1"/>
</dbReference>
<keyword evidence="16" id="KW-1185">Reference proteome</keyword>
<keyword evidence="7 10" id="KW-0472">Membrane</keyword>
<keyword evidence="5 12" id="KW-0732">Signal</keyword>
<organism evidence="15 16">
    <name type="scientific">Polaribacter aquimarinus</name>
    <dbReference type="NCBI Taxonomy" id="2100726"/>
    <lineage>
        <taxon>Bacteria</taxon>
        <taxon>Pseudomonadati</taxon>
        <taxon>Bacteroidota</taxon>
        <taxon>Flavobacteriia</taxon>
        <taxon>Flavobacteriales</taxon>
        <taxon>Flavobacteriaceae</taxon>
    </lineage>
</organism>
<dbReference type="GO" id="GO:0015344">
    <property type="term" value="F:siderophore uptake transmembrane transporter activity"/>
    <property type="evidence" value="ECO:0007669"/>
    <property type="project" value="TreeGrafter"/>
</dbReference>
<evidence type="ECO:0000256" key="4">
    <source>
        <dbReference type="ARBA" id="ARBA00022692"/>
    </source>
</evidence>
<evidence type="ECO:0000256" key="6">
    <source>
        <dbReference type="ARBA" id="ARBA00023077"/>
    </source>
</evidence>
<protein>
    <submittedName>
        <fullName evidence="15">SusC/RagA family TonB-linked outer membrane protein</fullName>
    </submittedName>
</protein>
<dbReference type="AlphaFoldDB" id="A0A2U2JDV9"/>
<dbReference type="NCBIfam" id="TIGR04056">
    <property type="entry name" value="OMP_RagA_SusC"/>
    <property type="match status" value="1"/>
</dbReference>
<dbReference type="InterPro" id="IPR037066">
    <property type="entry name" value="Plug_dom_sf"/>
</dbReference>
<dbReference type="OrthoDB" id="9768177at2"/>
<evidence type="ECO:0000256" key="3">
    <source>
        <dbReference type="ARBA" id="ARBA00022452"/>
    </source>
</evidence>
<dbReference type="PROSITE" id="PS52016">
    <property type="entry name" value="TONB_DEPENDENT_REC_3"/>
    <property type="match status" value="1"/>
</dbReference>
<keyword evidence="4 10" id="KW-0812">Transmembrane</keyword>
<comment type="subcellular location">
    <subcellularLocation>
        <location evidence="1 10">Cell outer membrane</location>
        <topology evidence="1 10">Multi-pass membrane protein</topology>
    </subcellularLocation>
</comment>
<keyword evidence="3 10" id="KW-1134">Transmembrane beta strand</keyword>
<feature type="chain" id="PRO_5015583297" evidence="12">
    <location>
        <begin position="23"/>
        <end position="1034"/>
    </location>
</feature>
<evidence type="ECO:0000256" key="5">
    <source>
        <dbReference type="ARBA" id="ARBA00022729"/>
    </source>
</evidence>
<evidence type="ECO:0000256" key="12">
    <source>
        <dbReference type="SAM" id="SignalP"/>
    </source>
</evidence>
<name>A0A2U2JDV9_9FLAO</name>
<dbReference type="Gene3D" id="2.60.40.1120">
    <property type="entry name" value="Carboxypeptidase-like, regulatory domain"/>
    <property type="match status" value="1"/>
</dbReference>
<evidence type="ECO:0000256" key="9">
    <source>
        <dbReference type="ARBA" id="ARBA00023237"/>
    </source>
</evidence>
<dbReference type="PANTHER" id="PTHR30069">
    <property type="entry name" value="TONB-DEPENDENT OUTER MEMBRANE RECEPTOR"/>
    <property type="match status" value="1"/>
</dbReference>
<evidence type="ECO:0000313" key="16">
    <source>
        <dbReference type="Proteomes" id="UP000245670"/>
    </source>
</evidence>
<dbReference type="GO" id="GO:0044718">
    <property type="term" value="P:siderophore transmembrane transport"/>
    <property type="evidence" value="ECO:0007669"/>
    <property type="project" value="TreeGrafter"/>
</dbReference>
<dbReference type="PANTHER" id="PTHR30069:SF29">
    <property type="entry name" value="HEMOGLOBIN AND HEMOGLOBIN-HAPTOGLOBIN-BINDING PROTEIN 1-RELATED"/>
    <property type="match status" value="1"/>
</dbReference>
<dbReference type="InterPro" id="IPR012910">
    <property type="entry name" value="Plug_dom"/>
</dbReference>
<dbReference type="Pfam" id="PF00593">
    <property type="entry name" value="TonB_dep_Rec_b-barrel"/>
    <property type="match status" value="1"/>
</dbReference>
<dbReference type="InterPro" id="IPR039426">
    <property type="entry name" value="TonB-dep_rcpt-like"/>
</dbReference>
<feature type="signal peptide" evidence="12">
    <location>
        <begin position="1"/>
        <end position="22"/>
    </location>
</feature>
<dbReference type="InterPro" id="IPR023996">
    <property type="entry name" value="TonB-dep_OMP_SusC/RagA"/>
</dbReference>
<keyword evidence="6 11" id="KW-0798">TonB box</keyword>
<evidence type="ECO:0000256" key="8">
    <source>
        <dbReference type="ARBA" id="ARBA00023170"/>
    </source>
</evidence>
<dbReference type="EMBL" id="QFFG01000001">
    <property type="protein sequence ID" value="PWG06530.1"/>
    <property type="molecule type" value="Genomic_DNA"/>
</dbReference>
<proteinExistence type="inferred from homology"/>
<keyword evidence="9 10" id="KW-0998">Cell outer membrane</keyword>
<keyword evidence="2 10" id="KW-0813">Transport</keyword>
<dbReference type="RefSeq" id="WP_109403438.1">
    <property type="nucleotide sequence ID" value="NZ_QFFG01000001.1"/>
</dbReference>
<evidence type="ECO:0000259" key="13">
    <source>
        <dbReference type="Pfam" id="PF00593"/>
    </source>
</evidence>
<dbReference type="InterPro" id="IPR036942">
    <property type="entry name" value="Beta-barrel_TonB_sf"/>
</dbReference>
<evidence type="ECO:0000256" key="7">
    <source>
        <dbReference type="ARBA" id="ARBA00023136"/>
    </source>
</evidence>
<reference evidence="15 16" key="1">
    <citation type="submission" date="2018-05" db="EMBL/GenBank/DDBJ databases">
        <title>Polaribacter aquimarinus sp. nov., isolated from sediment in a sediment of sea.</title>
        <authorList>
            <person name="Lu D."/>
        </authorList>
    </citation>
    <scope>NUCLEOTIDE SEQUENCE [LARGE SCALE GENOMIC DNA]</scope>
    <source>
        <strain evidence="15 16">ZY113</strain>
    </source>
</reference>
<dbReference type="InterPro" id="IPR008969">
    <property type="entry name" value="CarboxyPept-like_regulatory"/>
</dbReference>
<keyword evidence="8" id="KW-0675">Receptor</keyword>
<feature type="domain" description="TonB-dependent receptor-like beta-barrel" evidence="13">
    <location>
        <begin position="411"/>
        <end position="819"/>
    </location>
</feature>
<evidence type="ECO:0000256" key="10">
    <source>
        <dbReference type="PROSITE-ProRule" id="PRU01360"/>
    </source>
</evidence>
<dbReference type="SUPFAM" id="SSF56935">
    <property type="entry name" value="Porins"/>
    <property type="match status" value="1"/>
</dbReference>
<evidence type="ECO:0000259" key="14">
    <source>
        <dbReference type="Pfam" id="PF07715"/>
    </source>
</evidence>
<accession>A0A2U2JDV9</accession>
<gene>
    <name evidence="15" type="ORF">DIS07_01470</name>
</gene>
<evidence type="ECO:0000256" key="1">
    <source>
        <dbReference type="ARBA" id="ARBA00004571"/>
    </source>
</evidence>
<dbReference type="Pfam" id="PF07715">
    <property type="entry name" value="Plug"/>
    <property type="match status" value="1"/>
</dbReference>
<evidence type="ECO:0000256" key="11">
    <source>
        <dbReference type="RuleBase" id="RU003357"/>
    </source>
</evidence>
<evidence type="ECO:0000313" key="15">
    <source>
        <dbReference type="EMBL" id="PWG06530.1"/>
    </source>
</evidence>
<comment type="caution">
    <text evidence="15">The sequence shown here is derived from an EMBL/GenBank/DDBJ whole genome shotgun (WGS) entry which is preliminary data.</text>
</comment>
<dbReference type="Pfam" id="PF13715">
    <property type="entry name" value="CarbopepD_reg_2"/>
    <property type="match status" value="1"/>
</dbReference>
<dbReference type="Gene3D" id="2.170.130.10">
    <property type="entry name" value="TonB-dependent receptor, plug domain"/>
    <property type="match status" value="1"/>
</dbReference>
<evidence type="ECO:0000256" key="2">
    <source>
        <dbReference type="ARBA" id="ARBA00022448"/>
    </source>
</evidence>
<sequence>MKTKFNGFLTLFLALVVQISFAQQKTISGTVSDDSGSLPGVSILIKGTTTGTETDFDGKYTIKAKVGDVLEFSYLGYKTKSVTVSSSPTINVKMEEAGQTLDEVVITAQGIKKEQKALGYSISTLKSDVIERKPEADVAKILTGRVAGVQVNTGGGFLGTATNVIIRSKNSISGNNQPLYIIDGAPISGDRSFDLDPNNIESTTILKGLAASTLYGQDGRNGVIIINTKTGSGKSADKKFEVDVSFLTGFLEVINLPDYQNKYGQGADNGINTTFFGNWGARFNNQVVPHHLNIPAYASSFPQYQGQTDIYRAIPNNVSDFFGTGLQQTVSLIARKSFEKGNFSISFSNTDQTGYLSENTFKRYNVGVGGSIQLANNLEFTTNIQYVKNVTNRPSRNFFQLVTWIPRNLDIHNLPFEDPNNFSNVYYRTTINNPRWTRKNTRFKEDVDRTFISLGANYNFNDVLSLRYLYSLDNVNELNTDHENKGGVVNPLGFFSTFTDLDRTTTHRLSLNGASFKLNEDINYDFVVGTEVKSIDSSDFGVRSTDQVVYNFLNHNNFRNAVAIDSRNRLLNTVGVYGSLGVDFKKQLYLTMQARNDWGSTVESANRSIFYPSISLSYIPSETFEWLKGETNNYLKLRAGYGTSANFPNAYLTTPTLDASANTYINPFTGGIVSTNSLSSFLPNPDLKPELLKEFEVGAEGRFLNNFLDFDISAYHRIINDQILSSSRAASTGTTTTVINAGRVDTKGLEARVSLNLFKSDEPDGFTWTMDNNFTAYETTVIDLPVDRVNIASGVNFAIEGQPYGVFRGSFAAKDDNGNLLINPSTGKIISSDDLGLEDKLIGDPNEDWSYTNINSISYKNFSLQMQWEYIHGGDIYSVTASNLLRRGVTTDTADNREGSYIIPGVLADPNTGNVLKDANGQPIKNNIQIGANDLYFINLQDVDENLVYDGSTMRLRDVTLSYSLPKKHLEKTPFGSFIISASGNNLWFKAFNVPDGLNFDPEVIGGTNLNARGLDFQNDPSYKTYSLSVKVTF</sequence>